<dbReference type="Gene3D" id="3.30.160.250">
    <property type="match status" value="1"/>
</dbReference>
<dbReference type="PANTHER" id="PTHR34504">
    <property type="entry name" value="ANTITOXIN HICB"/>
    <property type="match status" value="1"/>
</dbReference>
<dbReference type="Proteomes" id="UP000220527">
    <property type="component" value="Unassembled WGS sequence"/>
</dbReference>
<dbReference type="EMBL" id="NQWI01000009">
    <property type="protein sequence ID" value="PDW04431.1"/>
    <property type="molecule type" value="Genomic_DNA"/>
</dbReference>
<keyword evidence="2" id="KW-1185">Reference proteome</keyword>
<dbReference type="RefSeq" id="WP_097642686.1">
    <property type="nucleotide sequence ID" value="NZ_NQWI01000009.1"/>
</dbReference>
<evidence type="ECO:0008006" key="3">
    <source>
        <dbReference type="Google" id="ProtNLM"/>
    </source>
</evidence>
<name>A0A2A6RNF4_9CHLR</name>
<proteinExistence type="predicted"/>
<dbReference type="SUPFAM" id="SSF143100">
    <property type="entry name" value="TTHA1013/TTHA0281-like"/>
    <property type="match status" value="1"/>
</dbReference>
<dbReference type="AlphaFoldDB" id="A0A2A6RNF4"/>
<gene>
    <name evidence="1" type="ORF">CJ255_03335</name>
</gene>
<evidence type="ECO:0000313" key="2">
    <source>
        <dbReference type="Proteomes" id="UP000220527"/>
    </source>
</evidence>
<reference evidence="2" key="1">
    <citation type="submission" date="2017-08" db="EMBL/GenBank/DDBJ databases">
        <authorList>
            <person name="Grouzdev D.S."/>
            <person name="Gaisin V.A."/>
            <person name="Rysina M.S."/>
            <person name="Gorlenko V.M."/>
        </authorList>
    </citation>
    <scope>NUCLEOTIDE SEQUENCE [LARGE SCALE GENOMIC DNA]</scope>
    <source>
        <strain evidence="2">Kir15-3F</strain>
    </source>
</reference>
<accession>A0A2A6RNF4</accession>
<dbReference type="PANTHER" id="PTHR34504:SF2">
    <property type="entry name" value="UPF0150 PROTEIN SSL0259"/>
    <property type="match status" value="1"/>
</dbReference>
<comment type="caution">
    <text evidence="1">The sequence shown here is derived from an EMBL/GenBank/DDBJ whole genome shotgun (WGS) entry which is preliminary data.</text>
</comment>
<dbReference type="InterPro" id="IPR035069">
    <property type="entry name" value="TTHA1013/TTHA0281-like"/>
</dbReference>
<dbReference type="InterPro" id="IPR051404">
    <property type="entry name" value="TA_system_antitoxin"/>
</dbReference>
<organism evidence="1 2">
    <name type="scientific">Candidatus Viridilinea mediisalina</name>
    <dbReference type="NCBI Taxonomy" id="2024553"/>
    <lineage>
        <taxon>Bacteria</taxon>
        <taxon>Bacillati</taxon>
        <taxon>Chloroflexota</taxon>
        <taxon>Chloroflexia</taxon>
        <taxon>Chloroflexales</taxon>
        <taxon>Chloroflexineae</taxon>
        <taxon>Oscillochloridaceae</taxon>
        <taxon>Candidatus Viridilinea</taxon>
    </lineage>
</organism>
<sequence length="72" mass="8212">MNLTAVYVQDGEWIVAWLAEMPRVHTQGKTIEEARENLRDALELTFATKREESERNLVGKTVLQRETLAVGV</sequence>
<protein>
    <recommendedName>
        <fullName evidence="3">HicB family protein</fullName>
    </recommendedName>
</protein>
<dbReference type="OrthoDB" id="163828at2"/>
<evidence type="ECO:0000313" key="1">
    <source>
        <dbReference type="EMBL" id="PDW04431.1"/>
    </source>
</evidence>